<comment type="caution">
    <text evidence="2">The sequence shown here is derived from an EMBL/GenBank/DDBJ whole genome shotgun (WGS) entry which is preliminary data.</text>
</comment>
<sequence length="85" mass="9539">MFIMHTWRRGGVEQTRIGRGRGGNSARSSSRPLPPLAERGGCGQDRVSPPPGLRLRLQWLFGIPGHLGAREREKLQQWNLSQVIL</sequence>
<proteinExistence type="predicted"/>
<organism evidence="2 3">
    <name type="scientific">Camelus dromedarius</name>
    <name type="common">Dromedary</name>
    <name type="synonym">Arabian camel</name>
    <dbReference type="NCBI Taxonomy" id="9838"/>
    <lineage>
        <taxon>Eukaryota</taxon>
        <taxon>Metazoa</taxon>
        <taxon>Chordata</taxon>
        <taxon>Craniata</taxon>
        <taxon>Vertebrata</taxon>
        <taxon>Euteleostomi</taxon>
        <taxon>Mammalia</taxon>
        <taxon>Eutheria</taxon>
        <taxon>Laurasiatheria</taxon>
        <taxon>Artiodactyla</taxon>
        <taxon>Tylopoda</taxon>
        <taxon>Camelidae</taxon>
        <taxon>Camelus</taxon>
    </lineage>
</organism>
<evidence type="ECO:0000313" key="3">
    <source>
        <dbReference type="Proteomes" id="UP000299084"/>
    </source>
</evidence>
<evidence type="ECO:0000313" key="2">
    <source>
        <dbReference type="EMBL" id="KAB1255246.1"/>
    </source>
</evidence>
<dbReference type="EMBL" id="JWIN03000032">
    <property type="protein sequence ID" value="KAB1255246.1"/>
    <property type="molecule type" value="Genomic_DNA"/>
</dbReference>
<name>A0A5N4C8P5_CAMDR</name>
<gene>
    <name evidence="2" type="ORF">Cadr_000027884</name>
</gene>
<protein>
    <submittedName>
        <fullName evidence="2">Uncharacterized protein</fullName>
    </submittedName>
</protein>
<dbReference type="Proteomes" id="UP000299084">
    <property type="component" value="Unassembled WGS sequence"/>
</dbReference>
<evidence type="ECO:0000256" key="1">
    <source>
        <dbReference type="SAM" id="MobiDB-lite"/>
    </source>
</evidence>
<dbReference type="AlphaFoldDB" id="A0A5N4C8P5"/>
<reference evidence="2 3" key="1">
    <citation type="journal article" date="2019" name="Mol. Ecol. Resour.">
        <title>Improving Illumina assemblies with Hi-C and long reads: an example with the North African dromedary.</title>
        <authorList>
            <person name="Elbers J.P."/>
            <person name="Rogers M.F."/>
            <person name="Perelman P.L."/>
            <person name="Proskuryakova A.A."/>
            <person name="Serdyukova N.A."/>
            <person name="Johnson W.E."/>
            <person name="Horin P."/>
            <person name="Corander J."/>
            <person name="Murphy D."/>
            <person name="Burger P.A."/>
        </authorList>
    </citation>
    <scope>NUCLEOTIDE SEQUENCE [LARGE SCALE GENOMIC DNA]</scope>
    <source>
        <strain evidence="2">Drom800</strain>
        <tissue evidence="2">Blood</tissue>
    </source>
</reference>
<feature type="region of interest" description="Disordered" evidence="1">
    <location>
        <begin position="1"/>
        <end position="48"/>
    </location>
</feature>
<keyword evidence="3" id="KW-1185">Reference proteome</keyword>
<accession>A0A5N4C8P5</accession>